<accession>A0A2I1HK25</accession>
<dbReference type="AlphaFoldDB" id="A0A2I1HK25"/>
<feature type="transmembrane region" description="Helical" evidence="2">
    <location>
        <begin position="60"/>
        <end position="82"/>
    </location>
</feature>
<proteinExistence type="predicted"/>
<keyword evidence="2" id="KW-0472">Membrane</keyword>
<dbReference type="SUPFAM" id="SSF52540">
    <property type="entry name" value="P-loop containing nucleoside triphosphate hydrolases"/>
    <property type="match status" value="1"/>
</dbReference>
<dbReference type="EMBL" id="LLXI01003419">
    <property type="protein sequence ID" value="PKY59200.1"/>
    <property type="molecule type" value="Genomic_DNA"/>
</dbReference>
<dbReference type="PANTHER" id="PTHR36168">
    <property type="entry name" value="CHROMOSOME 1, WHOLE GENOME SHOTGUN SEQUENCE"/>
    <property type="match status" value="1"/>
</dbReference>
<feature type="region of interest" description="Disordered" evidence="1">
    <location>
        <begin position="22"/>
        <end position="43"/>
    </location>
</feature>
<evidence type="ECO:0000313" key="5">
    <source>
        <dbReference type="Proteomes" id="UP000234323"/>
    </source>
</evidence>
<feature type="domain" description="ATPase" evidence="3">
    <location>
        <begin position="118"/>
        <end position="341"/>
    </location>
</feature>
<evidence type="ECO:0000313" key="4">
    <source>
        <dbReference type="EMBL" id="PKY59200.1"/>
    </source>
</evidence>
<dbReference type="Pfam" id="PF01637">
    <property type="entry name" value="ATPase_2"/>
    <property type="match status" value="1"/>
</dbReference>
<organism evidence="4 5">
    <name type="scientific">Rhizophagus irregularis</name>
    <dbReference type="NCBI Taxonomy" id="588596"/>
    <lineage>
        <taxon>Eukaryota</taxon>
        <taxon>Fungi</taxon>
        <taxon>Fungi incertae sedis</taxon>
        <taxon>Mucoromycota</taxon>
        <taxon>Glomeromycotina</taxon>
        <taxon>Glomeromycetes</taxon>
        <taxon>Glomerales</taxon>
        <taxon>Glomeraceae</taxon>
        <taxon>Rhizophagus</taxon>
    </lineage>
</organism>
<name>A0A2I1HK25_9GLOM</name>
<evidence type="ECO:0000256" key="2">
    <source>
        <dbReference type="SAM" id="Phobius"/>
    </source>
</evidence>
<keyword evidence="2" id="KW-0812">Transmembrane</keyword>
<dbReference type="InterPro" id="IPR027417">
    <property type="entry name" value="P-loop_NTPase"/>
</dbReference>
<sequence>MFSQPQKFAIRNSNPVLFQSSLSRSYTNSTSPPPSPQDDSSSSYLNKFAKATAKRLPTVIIGKLVVAGVVGLISVDLLYAGYRNGHNKRLLNKTVENGTQPNVKIKENTFAPRPDIMEYLKQILRPDEDASYYHVICGEHGTGKTILTRRASREVGQGVIYVEIPSDPKDKDIELFGKAFGESLNFKFEEHISFTAQLKNKILGSNGKVDERPKWRRALEAFKSAGAVYKAKHNKPPVIVYDNISELLNVDPEVLDALQNDAKMNADHREYVAVFVSSEGSVPRRMESRSVWSRAKKPVIEIGDLSKEESMKYLTEKRKINEVDAKKLYELVGGRIVDLKTVADDFLAKQPFEVIKQQVFGTVFDNLEKAEMNPGQSNHEAAKIIIKALINSNDMLHVSKLREMTKVEPSKLLKNNVFAYHPVNKTVTFQSRSTECYIHENEKFIN</sequence>
<dbReference type="InterPro" id="IPR011579">
    <property type="entry name" value="ATPase_dom"/>
</dbReference>
<evidence type="ECO:0000259" key="3">
    <source>
        <dbReference type="Pfam" id="PF01637"/>
    </source>
</evidence>
<keyword evidence="2" id="KW-1133">Transmembrane helix</keyword>
<dbReference type="VEuPathDB" id="FungiDB:FUN_011752"/>
<dbReference type="VEuPathDB" id="FungiDB:RhiirA1_396566"/>
<dbReference type="GO" id="GO:0005524">
    <property type="term" value="F:ATP binding"/>
    <property type="evidence" value="ECO:0007669"/>
    <property type="project" value="InterPro"/>
</dbReference>
<dbReference type="Proteomes" id="UP000234323">
    <property type="component" value="Unassembled WGS sequence"/>
</dbReference>
<evidence type="ECO:0000256" key="1">
    <source>
        <dbReference type="SAM" id="MobiDB-lite"/>
    </source>
</evidence>
<comment type="caution">
    <text evidence="4">The sequence shown here is derived from an EMBL/GenBank/DDBJ whole genome shotgun (WGS) entry which is preliminary data.</text>
</comment>
<gene>
    <name evidence="4" type="ORF">RhiirA4_550296</name>
</gene>
<dbReference type="VEuPathDB" id="FungiDB:RhiirFUN_017409"/>
<protein>
    <recommendedName>
        <fullName evidence="3">ATPase domain-containing protein</fullName>
    </recommendedName>
</protein>
<dbReference type="Gene3D" id="3.40.50.300">
    <property type="entry name" value="P-loop containing nucleotide triphosphate hydrolases"/>
    <property type="match status" value="1"/>
</dbReference>
<reference evidence="4 5" key="1">
    <citation type="submission" date="2015-10" db="EMBL/GenBank/DDBJ databases">
        <title>Genome analyses suggest a sexual origin of heterokaryosis in a supposedly ancient asexual fungus.</title>
        <authorList>
            <person name="Ropars J."/>
            <person name="Sedzielewska K."/>
            <person name="Noel J."/>
            <person name="Charron P."/>
            <person name="Farinelli L."/>
            <person name="Marton T."/>
            <person name="Kruger M."/>
            <person name="Pelin A."/>
            <person name="Brachmann A."/>
            <person name="Corradi N."/>
        </authorList>
    </citation>
    <scope>NUCLEOTIDE SEQUENCE [LARGE SCALE GENOMIC DNA]</scope>
    <source>
        <strain evidence="4 5">A4</strain>
    </source>
</reference>
<keyword evidence="5" id="KW-1185">Reference proteome</keyword>
<dbReference type="PANTHER" id="PTHR36168:SF1">
    <property type="entry name" value="ORC1-LIKE AAA ATPASE DOMAIN-CONTAINING PROTEIN"/>
    <property type="match status" value="1"/>
</dbReference>